<comment type="caution">
    <text evidence="1">The sequence shown here is derived from an EMBL/GenBank/DDBJ whole genome shotgun (WGS) entry which is preliminary data.</text>
</comment>
<dbReference type="AlphaFoldDB" id="A0A8S4GDJ5"/>
<keyword evidence="2" id="KW-1185">Reference proteome</keyword>
<dbReference type="EMBL" id="CAJHNJ030000172">
    <property type="protein sequence ID" value="CAG9136952.1"/>
    <property type="molecule type" value="Genomic_DNA"/>
</dbReference>
<dbReference type="Proteomes" id="UP000653454">
    <property type="component" value="Unassembled WGS sequence"/>
</dbReference>
<reference evidence="1" key="1">
    <citation type="submission" date="2020-11" db="EMBL/GenBank/DDBJ databases">
        <authorList>
            <person name="Whiteford S."/>
        </authorList>
    </citation>
    <scope>NUCLEOTIDE SEQUENCE</scope>
</reference>
<evidence type="ECO:0000313" key="1">
    <source>
        <dbReference type="EMBL" id="CAG9136952.1"/>
    </source>
</evidence>
<dbReference type="KEGG" id="pxy:105380498"/>
<gene>
    <name evidence="1" type="ORF">PLXY2_LOCUS15208</name>
</gene>
<evidence type="ECO:0000313" key="2">
    <source>
        <dbReference type="Proteomes" id="UP000653454"/>
    </source>
</evidence>
<protein>
    <submittedName>
        <fullName evidence="1">(diamondback moth) hypothetical protein</fullName>
    </submittedName>
</protein>
<dbReference type="OrthoDB" id="6332063at2759"/>
<organism evidence="1 2">
    <name type="scientific">Plutella xylostella</name>
    <name type="common">Diamondback moth</name>
    <name type="synonym">Plutella maculipennis</name>
    <dbReference type="NCBI Taxonomy" id="51655"/>
    <lineage>
        <taxon>Eukaryota</taxon>
        <taxon>Metazoa</taxon>
        <taxon>Ecdysozoa</taxon>
        <taxon>Arthropoda</taxon>
        <taxon>Hexapoda</taxon>
        <taxon>Insecta</taxon>
        <taxon>Pterygota</taxon>
        <taxon>Neoptera</taxon>
        <taxon>Endopterygota</taxon>
        <taxon>Lepidoptera</taxon>
        <taxon>Glossata</taxon>
        <taxon>Ditrysia</taxon>
        <taxon>Yponomeutoidea</taxon>
        <taxon>Plutellidae</taxon>
        <taxon>Plutella</taxon>
    </lineage>
</organism>
<accession>A0A8S4GDJ5</accession>
<name>A0A8S4GDJ5_PLUXY</name>
<sequence length="82" mass="9183">MRILLALTVSVLLFAAVHSNPKGRRSTTPHDIVSIIELEEPCVRQGGICMRKEDCPKDYMVNVRAILCPQQHSLGVECCYNN</sequence>
<proteinExistence type="predicted"/>